<keyword evidence="3" id="KW-1185">Reference proteome</keyword>
<dbReference type="AlphaFoldDB" id="A0A1V4A998"/>
<evidence type="ECO:0000313" key="2">
    <source>
        <dbReference type="EMBL" id="OON80066.1"/>
    </source>
</evidence>
<evidence type="ECO:0000256" key="1">
    <source>
        <dbReference type="SAM" id="MobiDB-lite"/>
    </source>
</evidence>
<proteinExistence type="predicted"/>
<name>A0A1V4A998_9ACTN</name>
<evidence type="ECO:0000313" key="3">
    <source>
        <dbReference type="Proteomes" id="UP000190539"/>
    </source>
</evidence>
<sequence>MGGQGVARATDLPLVVSTVNLPFHLAILEVDNSEADSWLEIDRTGNAQTGTGDAGSDHEGGD</sequence>
<dbReference type="EMBL" id="MVFC01000008">
    <property type="protein sequence ID" value="OON80066.1"/>
    <property type="molecule type" value="Genomic_DNA"/>
</dbReference>
<reference evidence="2 3" key="1">
    <citation type="submission" date="2017-02" db="EMBL/GenBank/DDBJ databases">
        <title>Draft Genome Sequence of Streptomyces tsukubaensis F601, a Producer of the immunosuppressant tacrolimus FK506.</title>
        <authorList>
            <person name="Zong G."/>
            <person name="Zhong C."/>
            <person name="Fu J."/>
            <person name="Qin R."/>
            <person name="Cao G."/>
        </authorList>
    </citation>
    <scope>NUCLEOTIDE SEQUENCE [LARGE SCALE GENOMIC DNA]</scope>
    <source>
        <strain evidence="2 3">F601</strain>
    </source>
</reference>
<comment type="caution">
    <text evidence="2">The sequence shown here is derived from an EMBL/GenBank/DDBJ whole genome shotgun (WGS) entry which is preliminary data.</text>
</comment>
<feature type="region of interest" description="Disordered" evidence="1">
    <location>
        <begin position="39"/>
        <end position="62"/>
    </location>
</feature>
<accession>A0A1V4A998</accession>
<protein>
    <submittedName>
        <fullName evidence="2">Uncharacterized protein</fullName>
    </submittedName>
</protein>
<gene>
    <name evidence="2" type="ORF">B1H18_12885</name>
</gene>
<dbReference type="Proteomes" id="UP000190539">
    <property type="component" value="Unassembled WGS sequence"/>
</dbReference>
<organism evidence="2 3">
    <name type="scientific">Streptomyces tsukubensis</name>
    <dbReference type="NCBI Taxonomy" id="83656"/>
    <lineage>
        <taxon>Bacteria</taxon>
        <taxon>Bacillati</taxon>
        <taxon>Actinomycetota</taxon>
        <taxon>Actinomycetes</taxon>
        <taxon>Kitasatosporales</taxon>
        <taxon>Streptomycetaceae</taxon>
        <taxon>Streptomyces</taxon>
    </lineage>
</organism>